<keyword evidence="2" id="KW-1185">Reference proteome</keyword>
<evidence type="ECO:0000313" key="2">
    <source>
        <dbReference type="Proteomes" id="UP000826212"/>
    </source>
</evidence>
<dbReference type="EMBL" id="CP081303">
    <property type="protein sequence ID" value="QZE13446.1"/>
    <property type="molecule type" value="Genomic_DNA"/>
</dbReference>
<organism evidence="1 2">
    <name type="scientific">Halosquirtibacter laminarini</name>
    <dbReference type="NCBI Taxonomy" id="3374600"/>
    <lineage>
        <taxon>Bacteria</taxon>
        <taxon>Pseudomonadati</taxon>
        <taxon>Bacteroidota</taxon>
        <taxon>Bacteroidia</taxon>
        <taxon>Marinilabiliales</taxon>
        <taxon>Prolixibacteraceae</taxon>
        <taxon>Halosquirtibacter</taxon>
    </lineage>
</organism>
<gene>
    <name evidence="1" type="ORF">K4L44_12760</name>
</gene>
<dbReference type="Proteomes" id="UP000826212">
    <property type="component" value="Chromosome"/>
</dbReference>
<evidence type="ECO:0000313" key="1">
    <source>
        <dbReference type="EMBL" id="QZE13446.1"/>
    </source>
</evidence>
<proteinExistence type="predicted"/>
<protein>
    <submittedName>
        <fullName evidence="1">T9SS type A sorting domain-containing protein</fullName>
    </submittedName>
</protein>
<accession>A0AC61ND93</accession>
<sequence length="476" mass="54872">MTSKRVFLNSTTATDLLLASIDYNKNSKNCTPDDIQIELNPESGLKVKDIKFESEGDDSWANIRVTFYSAKPVYGAEIRYIVNNTFIYDHKTNSYKEDWIKVRITLTDQILLSASNNLITPADNDEEICQIVSYNNNFMSKNNSTEAYNVWNYSNSNKNSFILDLGNSPYISDFIIIDKGELTGDKNDNLSSIKVSLSNDKIKWNDYFINDKSNFKHFHIQRKQARYVKLSIDQNDKIENGYIALFQIYGQGQTPNITNHIKGIKPSLNDKNYTDNAEEWKVEKSNTHIFEFESIQTIDQIDFFEYRNFMQSVGFPPIIDLKVEISLDKKKWRTISKQKSSNCFKRIGLSSPENVKYIRTTSYQKTPNVYPGPSSSYWALTELRVFGTDTNTKKHTLFSATTEQNEKINIYPNPASNFIEINGENIESSINIYNILGAKVKTIYDYHSGEKINIEDLKQGIYLIPVNKKVYKVIKN</sequence>
<reference evidence="1" key="1">
    <citation type="submission" date="2021-08" db="EMBL/GenBank/DDBJ databases">
        <title>Novel anaerobic bacterium isolated from sea squirt in East Sea, Republic of Korea.</title>
        <authorList>
            <person name="Nguyen T.H."/>
            <person name="Li Z."/>
            <person name="Lee Y.-J."/>
            <person name="Ko J."/>
            <person name="Kim S.-G."/>
        </authorList>
    </citation>
    <scope>NUCLEOTIDE SEQUENCE</scope>
    <source>
        <strain evidence="1">KCTC 25031</strain>
    </source>
</reference>
<name>A0AC61ND93_9BACT</name>